<accession>A0A7X3G8R5</accession>
<organism evidence="4 5">
    <name type="scientific">Streptococcus danieliae</name>
    <dbReference type="NCBI Taxonomy" id="747656"/>
    <lineage>
        <taxon>Bacteria</taxon>
        <taxon>Bacillati</taxon>
        <taxon>Bacillota</taxon>
        <taxon>Bacilli</taxon>
        <taxon>Lactobacillales</taxon>
        <taxon>Streptococcaceae</taxon>
        <taxon>Streptococcus</taxon>
    </lineage>
</organism>
<reference evidence="4 5" key="1">
    <citation type="submission" date="2019-12" db="EMBL/GenBank/DDBJ databases">
        <title>Microbes associate with the intestines of laboratory mice.</title>
        <authorList>
            <person name="Navarre W."/>
            <person name="Wong E."/>
        </authorList>
    </citation>
    <scope>NUCLEOTIDE SEQUENCE [LARGE SCALE GENOMIC DNA]</scope>
    <source>
        <strain evidence="4 5">NM51_B2-22</strain>
    </source>
</reference>
<evidence type="ECO:0000256" key="2">
    <source>
        <dbReference type="SAM" id="Phobius"/>
    </source>
</evidence>
<dbReference type="OrthoDB" id="2237401at2"/>
<dbReference type="InterPro" id="IPR029050">
    <property type="entry name" value="Immunoprotect_excell_Ig-like"/>
</dbReference>
<feature type="transmembrane region" description="Helical" evidence="2">
    <location>
        <begin position="12"/>
        <end position="40"/>
    </location>
</feature>
<protein>
    <submittedName>
        <fullName evidence="4">DUF4352 domain-containing protein</fullName>
    </submittedName>
</protein>
<dbReference type="Gene3D" id="2.60.40.1240">
    <property type="match status" value="1"/>
</dbReference>
<feature type="domain" description="DUF4352" evidence="3">
    <location>
        <begin position="77"/>
        <end position="171"/>
    </location>
</feature>
<sequence>MSEKKALRSQPYWIWIFSLVGLNLFLLAVVAGLLFSYLGLARDNEQYARFLGLNQKDETVIEQELNKSRQFVTGERVTVKAIMRDPEQEMWDDATGTAVVVDLLVENSHAHTFRVNPYSYELFDEEGEPLLLDSVTFDQESLSSNLQPGDQEHYRLVFDGEMGTGPYHLVHYDTQWTSE</sequence>
<keyword evidence="2" id="KW-1133">Transmembrane helix</keyword>
<evidence type="ECO:0000259" key="3">
    <source>
        <dbReference type="Pfam" id="PF11611"/>
    </source>
</evidence>
<keyword evidence="2" id="KW-0472">Membrane</keyword>
<evidence type="ECO:0000256" key="1">
    <source>
        <dbReference type="ARBA" id="ARBA00022729"/>
    </source>
</evidence>
<proteinExistence type="predicted"/>
<gene>
    <name evidence="4" type="ORF">E5983_06065</name>
</gene>
<evidence type="ECO:0000313" key="4">
    <source>
        <dbReference type="EMBL" id="MVX59204.1"/>
    </source>
</evidence>
<dbReference type="AlphaFoldDB" id="A0A7X3G8R5"/>
<name>A0A7X3G8R5_9STRE</name>
<dbReference type="RefSeq" id="WP_160332989.1">
    <property type="nucleotide sequence ID" value="NZ_WSRS01000049.1"/>
</dbReference>
<dbReference type="InterPro" id="IPR029051">
    <property type="entry name" value="DUF4352"/>
</dbReference>
<comment type="caution">
    <text evidence="4">The sequence shown here is derived from an EMBL/GenBank/DDBJ whole genome shotgun (WGS) entry which is preliminary data.</text>
</comment>
<dbReference type="EMBL" id="WSRS01000049">
    <property type="protein sequence ID" value="MVX59204.1"/>
    <property type="molecule type" value="Genomic_DNA"/>
</dbReference>
<keyword evidence="2" id="KW-0812">Transmembrane</keyword>
<keyword evidence="1" id="KW-0732">Signal</keyword>
<dbReference type="Proteomes" id="UP000461595">
    <property type="component" value="Unassembled WGS sequence"/>
</dbReference>
<dbReference type="Pfam" id="PF11611">
    <property type="entry name" value="DUF4352"/>
    <property type="match status" value="1"/>
</dbReference>
<evidence type="ECO:0000313" key="5">
    <source>
        <dbReference type="Proteomes" id="UP000461595"/>
    </source>
</evidence>